<evidence type="ECO:0000313" key="2">
    <source>
        <dbReference type="Proteomes" id="UP001152747"/>
    </source>
</evidence>
<comment type="caution">
    <text evidence="1">The sequence shown here is derived from an EMBL/GenBank/DDBJ whole genome shotgun (WGS) entry which is preliminary data.</text>
</comment>
<protein>
    <recommendedName>
        <fullName evidence="3">Transthyretin-like family protein</fullName>
    </recommendedName>
</protein>
<gene>
    <name evidence="1" type="ORF">CAMP_LOCUS6247</name>
</gene>
<dbReference type="PANTHER" id="PTHR21479">
    <property type="match status" value="1"/>
</dbReference>
<evidence type="ECO:0000313" key="1">
    <source>
        <dbReference type="EMBL" id="CAI5443610.1"/>
    </source>
</evidence>
<keyword evidence="2" id="KW-1185">Reference proteome</keyword>
<dbReference type="AlphaFoldDB" id="A0A9P1IFF3"/>
<dbReference type="InterPro" id="IPR038479">
    <property type="entry name" value="Transthyretin-like_sf"/>
</dbReference>
<dbReference type="EMBL" id="CANHGI010000002">
    <property type="protein sequence ID" value="CAI5443610.1"/>
    <property type="molecule type" value="Genomic_DNA"/>
</dbReference>
<sequence>MQGTIRCNLHDTFTAFIQIVEEDSSYTFSDIIKEKVWTNKPSNITHNFSIRGTYEEGDGLFDDGMYEPLLFIRHTCMDQINRVGNVYRTFKPVPQTAASANFTGLTIKLDNREDCCS</sequence>
<dbReference type="Proteomes" id="UP001152747">
    <property type="component" value="Unassembled WGS sequence"/>
</dbReference>
<name>A0A9P1IFF3_9PELO</name>
<organism evidence="1 2">
    <name type="scientific">Caenorhabditis angaria</name>
    <dbReference type="NCBI Taxonomy" id="860376"/>
    <lineage>
        <taxon>Eukaryota</taxon>
        <taxon>Metazoa</taxon>
        <taxon>Ecdysozoa</taxon>
        <taxon>Nematoda</taxon>
        <taxon>Chromadorea</taxon>
        <taxon>Rhabditida</taxon>
        <taxon>Rhabditina</taxon>
        <taxon>Rhabditomorpha</taxon>
        <taxon>Rhabditoidea</taxon>
        <taxon>Rhabditidae</taxon>
        <taxon>Peloderinae</taxon>
        <taxon>Caenorhabditis</taxon>
    </lineage>
</organism>
<proteinExistence type="predicted"/>
<evidence type="ECO:0008006" key="3">
    <source>
        <dbReference type="Google" id="ProtNLM"/>
    </source>
</evidence>
<dbReference type="Gene3D" id="2.60.40.3330">
    <property type="match status" value="1"/>
</dbReference>
<accession>A0A9P1IFF3</accession>
<reference evidence="1" key="1">
    <citation type="submission" date="2022-11" db="EMBL/GenBank/DDBJ databases">
        <authorList>
            <person name="Kikuchi T."/>
        </authorList>
    </citation>
    <scope>NUCLEOTIDE SEQUENCE</scope>
    <source>
        <strain evidence="1">PS1010</strain>
    </source>
</reference>